<sequence>MSIEIERKYIIDTEEAEKLKNKSIKKIGIIQWYLRSEENEIERVRLQLIKKNNKIIKKWNYAYKANTKIPHKKIEKERNYIPRDINILFDKKMVIKIRYVIKENPEIVIDEFVKIEGLHYNIDEKNLLEIEMKEIKEYNVEDFLNELKKENIKIIKDVTENYKYYNNNIASKPDMRIDLNEIIEVLKWRI</sequence>
<dbReference type="EMBL" id="CP069362">
    <property type="protein sequence ID" value="WGS65376.1"/>
    <property type="molecule type" value="Genomic_DNA"/>
</dbReference>
<keyword evidence="2" id="KW-1185">Reference proteome</keyword>
<dbReference type="InterPro" id="IPR033469">
    <property type="entry name" value="CYTH-like_dom_sf"/>
</dbReference>
<dbReference type="RefSeq" id="WP_280999777.1">
    <property type="nucleotide sequence ID" value="NZ_CP069362.1"/>
</dbReference>
<proteinExistence type="predicted"/>
<dbReference type="Proteomes" id="UP001232493">
    <property type="component" value="Chromosome"/>
</dbReference>
<gene>
    <name evidence="1" type="ORF">JRV97_02130</name>
</gene>
<protein>
    <recommendedName>
        <fullName evidence="3">CYTH domain-containing protein</fullName>
    </recommendedName>
</protein>
<evidence type="ECO:0008006" key="3">
    <source>
        <dbReference type="Google" id="ProtNLM"/>
    </source>
</evidence>
<evidence type="ECO:0000313" key="1">
    <source>
        <dbReference type="EMBL" id="WGS65376.1"/>
    </source>
</evidence>
<evidence type="ECO:0000313" key="2">
    <source>
        <dbReference type="Proteomes" id="UP001232493"/>
    </source>
</evidence>
<organism evidence="1 2">
    <name type="scientific">Marinitoga aeolica</name>
    <dbReference type="NCBI Taxonomy" id="2809031"/>
    <lineage>
        <taxon>Bacteria</taxon>
        <taxon>Thermotogati</taxon>
        <taxon>Thermotogota</taxon>
        <taxon>Thermotogae</taxon>
        <taxon>Petrotogales</taxon>
        <taxon>Petrotogaceae</taxon>
        <taxon>Marinitoga</taxon>
    </lineage>
</organism>
<accession>A0ABY8PRV6</accession>
<reference evidence="1 2" key="1">
    <citation type="submission" date="2021-02" db="EMBL/GenBank/DDBJ databases">
        <title>Characterization of Marinitoga sp. nov. str. BP5-C20A.</title>
        <authorList>
            <person name="Erauso G."/>
            <person name="Postec A."/>
        </authorList>
    </citation>
    <scope>NUCLEOTIDE SEQUENCE [LARGE SCALE GENOMIC DNA]</scope>
    <source>
        <strain evidence="1 2">BP5-C20A</strain>
    </source>
</reference>
<dbReference type="SUPFAM" id="SSF55154">
    <property type="entry name" value="CYTH-like phosphatases"/>
    <property type="match status" value="1"/>
</dbReference>
<name>A0ABY8PRV6_9BACT</name>
<dbReference type="Gene3D" id="2.40.320.10">
    <property type="entry name" value="Hypothetical Protein Pfu-838710-001"/>
    <property type="match status" value="1"/>
</dbReference>